<proteinExistence type="inferred from homology"/>
<evidence type="ECO:0000259" key="12">
    <source>
        <dbReference type="Pfam" id="PF09335"/>
    </source>
</evidence>
<keyword evidence="6 11" id="KW-0812">Transmembrane</keyword>
<dbReference type="PANTHER" id="PTHR47549">
    <property type="entry name" value="GOLGI APPARATUS MEMBRANE PROTEIN TVP38-RELATED"/>
    <property type="match status" value="1"/>
</dbReference>
<comment type="similarity">
    <text evidence="3">Belongs to the TVP38/TMEM64 family.</text>
</comment>
<feature type="region of interest" description="Disordered" evidence="10">
    <location>
        <begin position="1"/>
        <end position="72"/>
    </location>
</feature>
<dbReference type="GO" id="GO:0000022">
    <property type="term" value="P:mitotic spindle elongation"/>
    <property type="evidence" value="ECO:0007669"/>
    <property type="project" value="TreeGrafter"/>
</dbReference>
<dbReference type="EMBL" id="QVQW01000116">
    <property type="protein sequence ID" value="RKU40172.1"/>
    <property type="molecule type" value="Genomic_DNA"/>
</dbReference>
<comment type="subcellular location">
    <subcellularLocation>
        <location evidence="2">Golgi apparatus membrane</location>
        <topology evidence="2">Multi-pass membrane protein</topology>
    </subcellularLocation>
</comment>
<keyword evidence="8" id="KW-0333">Golgi apparatus</keyword>
<dbReference type="STRING" id="177199.A0A420XWX2"/>
<reference evidence="13 14" key="1">
    <citation type="submission" date="2018-08" db="EMBL/GenBank/DDBJ databases">
        <title>Draft genome of the lignicolous fungus Coniochaeta pulveracea.</title>
        <authorList>
            <person name="Borstlap C.J."/>
            <person name="De Witt R.N."/>
            <person name="Botha A."/>
            <person name="Volschenk H."/>
        </authorList>
    </citation>
    <scope>NUCLEOTIDE SEQUENCE [LARGE SCALE GENOMIC DNA]</scope>
    <source>
        <strain evidence="13 14">CAB683</strain>
    </source>
</reference>
<gene>
    <name evidence="13" type="primary">TVP38</name>
    <name evidence="13" type="ORF">DL546_000400</name>
</gene>
<organism evidence="13 14">
    <name type="scientific">Coniochaeta pulveracea</name>
    <dbReference type="NCBI Taxonomy" id="177199"/>
    <lineage>
        <taxon>Eukaryota</taxon>
        <taxon>Fungi</taxon>
        <taxon>Dikarya</taxon>
        <taxon>Ascomycota</taxon>
        <taxon>Pezizomycotina</taxon>
        <taxon>Sordariomycetes</taxon>
        <taxon>Sordariomycetidae</taxon>
        <taxon>Coniochaetales</taxon>
        <taxon>Coniochaetaceae</taxon>
        <taxon>Coniochaeta</taxon>
    </lineage>
</organism>
<comment type="function">
    <text evidence="1">Golgi membrane protein involved in vesicular trafficking and spindle migration.</text>
</comment>
<feature type="transmembrane region" description="Helical" evidence="11">
    <location>
        <begin position="182"/>
        <end position="203"/>
    </location>
</feature>
<evidence type="ECO:0000256" key="5">
    <source>
        <dbReference type="ARBA" id="ARBA00020673"/>
    </source>
</evidence>
<feature type="transmembrane region" description="Helical" evidence="11">
    <location>
        <begin position="103"/>
        <end position="130"/>
    </location>
</feature>
<feature type="domain" description="VTT" evidence="12">
    <location>
        <begin position="166"/>
        <end position="279"/>
    </location>
</feature>
<dbReference type="GO" id="GO:0000139">
    <property type="term" value="C:Golgi membrane"/>
    <property type="evidence" value="ECO:0007669"/>
    <property type="project" value="UniProtKB-SubCell"/>
</dbReference>
<accession>A0A420XWX2</accession>
<evidence type="ECO:0000256" key="11">
    <source>
        <dbReference type="SAM" id="Phobius"/>
    </source>
</evidence>
<evidence type="ECO:0000256" key="8">
    <source>
        <dbReference type="ARBA" id="ARBA00023034"/>
    </source>
</evidence>
<evidence type="ECO:0000256" key="3">
    <source>
        <dbReference type="ARBA" id="ARBA00008640"/>
    </source>
</evidence>
<feature type="compositionally biased region" description="Polar residues" evidence="10">
    <location>
        <begin position="1"/>
        <end position="11"/>
    </location>
</feature>
<evidence type="ECO:0000256" key="1">
    <source>
        <dbReference type="ARBA" id="ARBA00002978"/>
    </source>
</evidence>
<dbReference type="InterPro" id="IPR032816">
    <property type="entry name" value="VTT_dom"/>
</dbReference>
<keyword evidence="9 11" id="KW-0472">Membrane</keyword>
<dbReference type="InterPro" id="IPR051076">
    <property type="entry name" value="Golgi_membrane_TVP38/TMEM64"/>
</dbReference>
<dbReference type="GO" id="GO:0016192">
    <property type="term" value="P:vesicle-mediated transport"/>
    <property type="evidence" value="ECO:0007669"/>
    <property type="project" value="TreeGrafter"/>
</dbReference>
<feature type="compositionally biased region" description="Polar residues" evidence="10">
    <location>
        <begin position="61"/>
        <end position="72"/>
    </location>
</feature>
<dbReference type="Pfam" id="PF09335">
    <property type="entry name" value="VTT_dom"/>
    <property type="match status" value="1"/>
</dbReference>
<feature type="transmembrane region" description="Helical" evidence="11">
    <location>
        <begin position="142"/>
        <end position="162"/>
    </location>
</feature>
<feature type="transmembrane region" description="Helical" evidence="11">
    <location>
        <begin position="297"/>
        <end position="318"/>
    </location>
</feature>
<evidence type="ECO:0000313" key="13">
    <source>
        <dbReference type="EMBL" id="RKU40172.1"/>
    </source>
</evidence>
<evidence type="ECO:0000256" key="6">
    <source>
        <dbReference type="ARBA" id="ARBA00022692"/>
    </source>
</evidence>
<dbReference type="AlphaFoldDB" id="A0A420XWX2"/>
<name>A0A420XWX2_9PEZI</name>
<evidence type="ECO:0000256" key="4">
    <source>
        <dbReference type="ARBA" id="ARBA00013533"/>
    </source>
</evidence>
<keyword evidence="14" id="KW-1185">Reference proteome</keyword>
<evidence type="ECO:0000256" key="7">
    <source>
        <dbReference type="ARBA" id="ARBA00022989"/>
    </source>
</evidence>
<keyword evidence="7 11" id="KW-1133">Transmembrane helix</keyword>
<evidence type="ECO:0000256" key="2">
    <source>
        <dbReference type="ARBA" id="ARBA00004653"/>
    </source>
</evidence>
<evidence type="ECO:0000313" key="14">
    <source>
        <dbReference type="Proteomes" id="UP000275385"/>
    </source>
</evidence>
<evidence type="ECO:0000256" key="10">
    <source>
        <dbReference type="SAM" id="MobiDB-lite"/>
    </source>
</evidence>
<evidence type="ECO:0000256" key="9">
    <source>
        <dbReference type="ARBA" id="ARBA00023136"/>
    </source>
</evidence>
<comment type="caution">
    <text evidence="13">The sequence shown here is derived from an EMBL/GenBank/DDBJ whole genome shotgun (WGS) entry which is preliminary data.</text>
</comment>
<protein>
    <recommendedName>
        <fullName evidence="4">Golgi apparatus membrane protein TVP38</fullName>
    </recommendedName>
    <alternativeName>
        <fullName evidence="5">Golgi apparatus membrane protein tvp38</fullName>
    </alternativeName>
</protein>
<dbReference type="PANTHER" id="PTHR47549:SF1">
    <property type="entry name" value="GOLGI APPARATUS MEMBRANE PROTEIN TVP38"/>
    <property type="match status" value="1"/>
</dbReference>
<sequence length="398" mass="42293">MPPPTQHSAAATLSPSHSRPTSRTPSPSSQTSDNSSTPVWSNSVPRTSNSSSATRRLSSRPYSLNRTPSSHPESLPVRLFRNAIALGLRAQALFFSYSRTQQILILLAGIILAAIGITALIYSHAIFAFLAPIAKSWRQLPYGLGVLIIFTPIFCTAFPPIIGYSSAVTLSGFVYGFPLGWPIAAVATVAGSTAAFLASRGVLGPYVNRLVGGDKRFVALGQVLRRDGIVVLTMIRFCPLPYSLSNGFLATIPSIDVASFALGTALSTPKLLVHTFIGSRLAYILEKGDELTTKDKLINYSGMAVGGIVGTVVGLLIYRRTMARAAELEAEAAGMAQGDGFADEEGDTDEEGALMRASGADADAAALMEDDDISLWENEGGYRDSWDEEAAVEGQGRK</sequence>
<dbReference type="OrthoDB" id="166803at2759"/>
<feature type="region of interest" description="Disordered" evidence="10">
    <location>
        <begin position="378"/>
        <end position="398"/>
    </location>
</feature>
<feature type="compositionally biased region" description="Low complexity" evidence="10">
    <location>
        <begin position="12"/>
        <end position="60"/>
    </location>
</feature>
<dbReference type="Proteomes" id="UP000275385">
    <property type="component" value="Unassembled WGS sequence"/>
</dbReference>